<proteinExistence type="predicted"/>
<dbReference type="RefSeq" id="WP_003973019.1">
    <property type="nucleotide sequence ID" value="NZ_CM001889.1"/>
</dbReference>
<name>A0A7U9HFR4_STRLI</name>
<gene>
    <name evidence="1" type="ORF">SLI_6289</name>
</gene>
<organism evidence="1 2">
    <name type="scientific">Streptomyces lividans 1326</name>
    <dbReference type="NCBI Taxonomy" id="1200984"/>
    <lineage>
        <taxon>Bacteria</taxon>
        <taxon>Bacillati</taxon>
        <taxon>Actinomycetota</taxon>
        <taxon>Actinomycetes</taxon>
        <taxon>Kitasatosporales</taxon>
        <taxon>Streptomycetaceae</taxon>
        <taxon>Streptomyces</taxon>
    </lineage>
</organism>
<accession>A0A7U9HFR4</accession>
<dbReference type="AlphaFoldDB" id="A0A7U9HFR4"/>
<reference evidence="2" key="1">
    <citation type="journal article" date="2013" name="Genome Biol. Evol.">
        <title>The genome sequence of Streptomyces lividans 66 reveals a novel tRNA-dependent peptide biosynthetic system within a metal-related genomic island.</title>
        <authorList>
            <person name="Cruz-Morales P."/>
            <person name="Vijgenboom E."/>
            <person name="Iruegas-Bocardo F."/>
            <person name="Girard G."/>
            <person name="Yanez-Guerra L.A."/>
            <person name="Ramos-Aboites H.E."/>
            <person name="Pernodet J.L."/>
            <person name="Anne J."/>
            <person name="van Wezel G.P."/>
            <person name="Barona-Gomez F."/>
        </authorList>
    </citation>
    <scope>NUCLEOTIDE SEQUENCE [LARGE SCALE GENOMIC DNA]</scope>
    <source>
        <strain evidence="2">1326</strain>
    </source>
</reference>
<evidence type="ECO:0000313" key="1">
    <source>
        <dbReference type="EMBL" id="EOY50996.1"/>
    </source>
</evidence>
<protein>
    <submittedName>
        <fullName evidence="1">Uncharacterized protein</fullName>
    </submittedName>
</protein>
<dbReference type="Proteomes" id="UP000014062">
    <property type="component" value="Chromosome"/>
</dbReference>
<evidence type="ECO:0000313" key="2">
    <source>
        <dbReference type="Proteomes" id="UP000014062"/>
    </source>
</evidence>
<sequence>MITLTPDEKAIHRVLLDRSRAADPTKPMDACLSYKALGLVIDPEGINTGMSRPPFRTMFPALGHVSMYEVEHGRPMLSALVISESSHAPGAGFADLARHLKLKVEDDATFWQEELERTLRFWSAQDSLLVLDAAVDRLMGELQAIKNTLRKIQQSA</sequence>
<dbReference type="EMBL" id="CM001889">
    <property type="protein sequence ID" value="EOY50996.1"/>
    <property type="molecule type" value="Genomic_DNA"/>
</dbReference>